<evidence type="ECO:0000313" key="2">
    <source>
        <dbReference type="EMBL" id="GGI11824.1"/>
    </source>
</evidence>
<sequence length="51" mass="6052">MGNLNNILQPDAEYLMYIKFFTLINLGGAFILGLLFLFIKMFQRKRKIRLN</sequence>
<reference evidence="3" key="1">
    <citation type="journal article" date="2019" name="Int. J. Syst. Evol. Microbiol.">
        <title>The Global Catalogue of Microorganisms (GCM) 10K type strain sequencing project: providing services to taxonomists for standard genome sequencing and annotation.</title>
        <authorList>
            <consortium name="The Broad Institute Genomics Platform"/>
            <consortium name="The Broad Institute Genome Sequencing Center for Infectious Disease"/>
            <person name="Wu L."/>
            <person name="Ma J."/>
        </authorList>
    </citation>
    <scope>NUCLEOTIDE SEQUENCE [LARGE SCALE GENOMIC DNA]</scope>
    <source>
        <strain evidence="3">CGMCC 1.14993</strain>
    </source>
</reference>
<feature type="transmembrane region" description="Helical" evidence="1">
    <location>
        <begin position="20"/>
        <end position="39"/>
    </location>
</feature>
<keyword evidence="1" id="KW-1133">Transmembrane helix</keyword>
<keyword evidence="1" id="KW-0472">Membrane</keyword>
<dbReference type="AlphaFoldDB" id="A0A8J3ADR6"/>
<evidence type="ECO:0000256" key="1">
    <source>
        <dbReference type="SAM" id="Phobius"/>
    </source>
</evidence>
<protein>
    <submittedName>
        <fullName evidence="2">Uncharacterized protein</fullName>
    </submittedName>
</protein>
<accession>A0A8J3ADR6</accession>
<dbReference type="EMBL" id="BMHB01000001">
    <property type="protein sequence ID" value="GGI11824.1"/>
    <property type="molecule type" value="Genomic_DNA"/>
</dbReference>
<comment type="caution">
    <text evidence="2">The sequence shown here is derived from an EMBL/GenBank/DDBJ whole genome shotgun (WGS) entry which is preliminary data.</text>
</comment>
<dbReference type="Proteomes" id="UP000626244">
    <property type="component" value="Unassembled WGS sequence"/>
</dbReference>
<keyword evidence="3" id="KW-1185">Reference proteome</keyword>
<evidence type="ECO:0000313" key="3">
    <source>
        <dbReference type="Proteomes" id="UP000626244"/>
    </source>
</evidence>
<organism evidence="2 3">
    <name type="scientific">Gottfriedia solisilvae</name>
    <dbReference type="NCBI Taxonomy" id="1516104"/>
    <lineage>
        <taxon>Bacteria</taxon>
        <taxon>Bacillati</taxon>
        <taxon>Bacillota</taxon>
        <taxon>Bacilli</taxon>
        <taxon>Bacillales</taxon>
        <taxon>Bacillaceae</taxon>
        <taxon>Gottfriedia</taxon>
    </lineage>
</organism>
<gene>
    <name evidence="2" type="ORF">GCM10007380_09780</name>
</gene>
<name>A0A8J3ADR6_9BACI</name>
<keyword evidence="1" id="KW-0812">Transmembrane</keyword>
<proteinExistence type="predicted"/>